<dbReference type="PANTHER" id="PTHR10859:SF114">
    <property type="entry name" value="DOLICHOL-PHOSPHATE MANNOSYLTRANSFERASE"/>
    <property type="match status" value="1"/>
</dbReference>
<feature type="transmembrane region" description="Helical" evidence="5">
    <location>
        <begin position="222"/>
        <end position="244"/>
    </location>
</feature>
<feature type="transmembrane region" description="Helical" evidence="5">
    <location>
        <begin position="250"/>
        <end position="272"/>
    </location>
</feature>
<dbReference type="PANTHER" id="PTHR10859">
    <property type="entry name" value="GLYCOSYL TRANSFERASE"/>
    <property type="match status" value="1"/>
</dbReference>
<feature type="domain" description="Glycosyltransferase 2-like" evidence="6">
    <location>
        <begin position="3"/>
        <end position="133"/>
    </location>
</feature>
<keyword evidence="4 5" id="KW-0472">Membrane</keyword>
<gene>
    <name evidence="8" type="ORF">ABID28_000545</name>
</gene>
<evidence type="ECO:0000256" key="4">
    <source>
        <dbReference type="ARBA" id="ARBA00023136"/>
    </source>
</evidence>
<dbReference type="Pfam" id="PF04138">
    <property type="entry name" value="GtrA_DPMS_TM"/>
    <property type="match status" value="1"/>
</dbReference>
<dbReference type="InterPro" id="IPR029044">
    <property type="entry name" value="Nucleotide-diphossugar_trans"/>
</dbReference>
<feature type="transmembrane region" description="Helical" evidence="5">
    <location>
        <begin position="308"/>
        <end position="328"/>
    </location>
</feature>
<accession>A0ABV2JEE5</accession>
<evidence type="ECO:0000256" key="2">
    <source>
        <dbReference type="ARBA" id="ARBA00022692"/>
    </source>
</evidence>
<organism evidence="8 9">
    <name type="scientific">Streptococcus porcorum</name>
    <dbReference type="NCBI Taxonomy" id="701526"/>
    <lineage>
        <taxon>Bacteria</taxon>
        <taxon>Bacillati</taxon>
        <taxon>Bacillota</taxon>
        <taxon>Bacilli</taxon>
        <taxon>Lactobacillales</taxon>
        <taxon>Streptococcaceae</taxon>
        <taxon>Streptococcus</taxon>
    </lineage>
</organism>
<evidence type="ECO:0000313" key="8">
    <source>
        <dbReference type="EMBL" id="MET3633910.1"/>
    </source>
</evidence>
<dbReference type="Gene3D" id="3.90.550.10">
    <property type="entry name" value="Spore Coat Polysaccharide Biosynthesis Protein SpsA, Chain A"/>
    <property type="match status" value="1"/>
</dbReference>
<keyword evidence="9" id="KW-1185">Reference proteome</keyword>
<dbReference type="Proteomes" id="UP001549037">
    <property type="component" value="Unassembled WGS sequence"/>
</dbReference>
<dbReference type="InterPro" id="IPR001173">
    <property type="entry name" value="Glyco_trans_2-like"/>
</dbReference>
<evidence type="ECO:0000259" key="6">
    <source>
        <dbReference type="Pfam" id="PF00535"/>
    </source>
</evidence>
<evidence type="ECO:0000259" key="7">
    <source>
        <dbReference type="Pfam" id="PF04138"/>
    </source>
</evidence>
<dbReference type="EMBL" id="JBEPLN010000006">
    <property type="protein sequence ID" value="MET3633910.1"/>
    <property type="molecule type" value="Genomic_DNA"/>
</dbReference>
<feature type="domain" description="GtrA/DPMS transmembrane" evidence="7">
    <location>
        <begin position="224"/>
        <end position="336"/>
    </location>
</feature>
<evidence type="ECO:0000313" key="9">
    <source>
        <dbReference type="Proteomes" id="UP001549037"/>
    </source>
</evidence>
<dbReference type="InterPro" id="IPR007267">
    <property type="entry name" value="GtrA_DPMS_TM"/>
</dbReference>
<proteinExistence type="predicted"/>
<dbReference type="CDD" id="cd04179">
    <property type="entry name" value="DPM_DPG-synthase_like"/>
    <property type="match status" value="1"/>
</dbReference>
<dbReference type="SUPFAM" id="SSF53448">
    <property type="entry name" value="Nucleotide-diphospho-sugar transferases"/>
    <property type="match status" value="1"/>
</dbReference>
<evidence type="ECO:0000256" key="1">
    <source>
        <dbReference type="ARBA" id="ARBA00004141"/>
    </source>
</evidence>
<feature type="transmembrane region" description="Helical" evidence="5">
    <location>
        <begin position="284"/>
        <end position="302"/>
    </location>
</feature>
<dbReference type="Pfam" id="PF00535">
    <property type="entry name" value="Glycos_transf_2"/>
    <property type="match status" value="1"/>
</dbReference>
<keyword evidence="3 5" id="KW-1133">Transmembrane helix</keyword>
<comment type="caution">
    <text evidence="8">The sequence shown here is derived from an EMBL/GenBank/DDBJ whole genome shotgun (WGS) entry which is preliminary data.</text>
</comment>
<evidence type="ECO:0000256" key="3">
    <source>
        <dbReference type="ARBA" id="ARBA00022989"/>
    </source>
</evidence>
<evidence type="ECO:0000256" key="5">
    <source>
        <dbReference type="SAM" id="Phobius"/>
    </source>
</evidence>
<comment type="subcellular location">
    <subcellularLocation>
        <location evidence="1">Membrane</location>
        <topology evidence="1">Multi-pass membrane protein</topology>
    </subcellularLocation>
</comment>
<keyword evidence="2 5" id="KW-0812">Transmembrane</keyword>
<sequence length="337" mass="37739">MYIIIPAYEPDERLVAVVRDVKQELNAEVIVVNDGSGKEYHSYYHMSEKLGAVVLEHDVNKGKGAALKTAFDYILDHSEERECETVVTVDSDGQHLIKDIIKVAHQVQNYPNSIVLGARAFVGKVPFRSRFGNKVTALLFKLVTGEPVTDTQTGLRGMTTDLLPWLLTLEGERFEYEFNMLLEASKAGYHLVEEPIETVYLEENKSSHFRPIQDSVRIYAPFLKFIASASAAALLDAAMFFILMSLTNHLLLSVIIARIISASLQCFLNATVVFKSRKNPIQGIVRYGVLVCVILMFNYLLITGLVSLGIAITIAKLLTELILFLFSYRVQKTIVFA</sequence>
<protein>
    <submittedName>
        <fullName evidence="8">Glycosyltransferase involved in cell wall biosynthesis</fullName>
    </submittedName>
</protein>
<name>A0ABV2JEE5_9STRE</name>
<reference evidence="8 9" key="1">
    <citation type="submission" date="2024-06" db="EMBL/GenBank/DDBJ databases">
        <title>Genomic Encyclopedia of Type Strains, Phase IV (KMG-IV): sequencing the most valuable type-strain genomes for metagenomic binning, comparative biology and taxonomic classification.</title>
        <authorList>
            <person name="Goeker M."/>
        </authorList>
    </citation>
    <scope>NUCLEOTIDE SEQUENCE [LARGE SCALE GENOMIC DNA]</scope>
    <source>
        <strain evidence="8 9">DSM 28302</strain>
    </source>
</reference>
<dbReference type="RefSeq" id="WP_354367878.1">
    <property type="nucleotide sequence ID" value="NZ_JBEPLN010000006.1"/>
</dbReference>